<gene>
    <name evidence="2" type="ORF">TR69_WS6001001524</name>
</gene>
<evidence type="ECO:0000313" key="3">
    <source>
        <dbReference type="Proteomes" id="UP000070457"/>
    </source>
</evidence>
<dbReference type="Proteomes" id="UP000070457">
    <property type="component" value="Unassembled WGS sequence"/>
</dbReference>
<dbReference type="STRING" id="1617426.TR69_WS6001001524"/>
<protein>
    <submittedName>
        <fullName evidence="2">Uncharacterized protein</fullName>
    </submittedName>
</protein>
<dbReference type="PATRIC" id="fig|1617426.3.peg.1502"/>
<feature type="transmembrane region" description="Helical" evidence="1">
    <location>
        <begin position="330"/>
        <end position="352"/>
    </location>
</feature>
<keyword evidence="1" id="KW-0812">Transmembrane</keyword>
<proteinExistence type="predicted"/>
<reference evidence="2 3" key="1">
    <citation type="submission" date="2015-02" db="EMBL/GenBank/DDBJ databases">
        <title>Improved understanding of the partial-nitritation anammox process through 23 genomes representing the majority of the microbial community.</title>
        <authorList>
            <person name="Speth D.R."/>
            <person name="In T Zandt M."/>
            <person name="Guerrero Cruz S."/>
            <person name="Jetten M.S."/>
            <person name="Dutilh B.E."/>
        </authorList>
    </citation>
    <scope>NUCLEOTIDE SEQUENCE [LARGE SCALE GENOMIC DNA]</scope>
    <source>
        <strain evidence="2">OLB20</strain>
    </source>
</reference>
<name>A0A136LVN8_9BACT</name>
<dbReference type="AlphaFoldDB" id="A0A136LVN8"/>
<sequence>MVRQTVRVLLFILALTAGVAGIVTLTFRMRALDASTYKRSLAPSGIYRELRLTMEDSFVAATAGEQAIGTPFADALVAQMDLPGVTVIMMETNVDRLLAWVNKQSTELRMYVPFSELEAEIAGLDVSSFTFSEVEQLTASLADCTPELNEVNAVFPVCRDSDEVHSIDMQAKLESFISMLQDDSRLTSVTVLKDYFNNESLSEDMLFVQHLGAHPAEVRLPIDASLQAAQDIAQTSSLIGWGLLGIAGVLLILVVMLGEMSWRGVLSVIGLAGMLSGVLVVVLGVIGMSSPDTLLEATVPGLFLTQYYSADMLESFRLFSNRLFTLLFEMTLYTGGATAVISLLVFITAKLLPKTAAERRMSESIGTGLPEADIAPKLVPGKTKFFRP</sequence>
<organism evidence="2 3">
    <name type="scientific">candidate division WS6 bacterium OLB20</name>
    <dbReference type="NCBI Taxonomy" id="1617426"/>
    <lineage>
        <taxon>Bacteria</taxon>
        <taxon>Candidatus Dojkabacteria</taxon>
    </lineage>
</organism>
<evidence type="ECO:0000313" key="2">
    <source>
        <dbReference type="EMBL" id="KXK25721.1"/>
    </source>
</evidence>
<feature type="transmembrane region" description="Helical" evidence="1">
    <location>
        <begin position="238"/>
        <end position="258"/>
    </location>
</feature>
<comment type="caution">
    <text evidence="2">The sequence shown here is derived from an EMBL/GenBank/DDBJ whole genome shotgun (WGS) entry which is preliminary data.</text>
</comment>
<keyword evidence="1" id="KW-0472">Membrane</keyword>
<dbReference type="EMBL" id="JYNZ01000007">
    <property type="protein sequence ID" value="KXK25721.1"/>
    <property type="molecule type" value="Genomic_DNA"/>
</dbReference>
<evidence type="ECO:0000256" key="1">
    <source>
        <dbReference type="SAM" id="Phobius"/>
    </source>
</evidence>
<feature type="transmembrane region" description="Helical" evidence="1">
    <location>
        <begin position="265"/>
        <end position="286"/>
    </location>
</feature>
<accession>A0A136LVN8</accession>
<keyword evidence="1" id="KW-1133">Transmembrane helix</keyword>